<evidence type="ECO:0000313" key="8">
    <source>
        <dbReference type="EMBL" id="SMO60701.1"/>
    </source>
</evidence>
<dbReference type="PANTHER" id="PTHR18895:SF74">
    <property type="entry name" value="MTRF1L RELEASE FACTOR GLUTAMINE METHYLTRANSFERASE"/>
    <property type="match status" value="1"/>
</dbReference>
<keyword evidence="1 5" id="KW-0489">Methyltransferase</keyword>
<feature type="binding site" evidence="5">
    <location>
        <begin position="129"/>
        <end position="133"/>
    </location>
    <ligand>
        <name>S-adenosyl-L-methionine</name>
        <dbReference type="ChEBI" id="CHEBI:59789"/>
    </ligand>
</feature>
<keyword evidence="3 5" id="KW-0949">S-adenosyl-L-methionine</keyword>
<comment type="caution">
    <text evidence="5">Lacks conserved residue(s) required for the propagation of feature annotation.</text>
</comment>
<name>A0A521CPK5_9BACT</name>
<evidence type="ECO:0000256" key="5">
    <source>
        <dbReference type="HAMAP-Rule" id="MF_02126"/>
    </source>
</evidence>
<dbReference type="InterPro" id="IPR029063">
    <property type="entry name" value="SAM-dependent_MTases_sf"/>
</dbReference>
<keyword evidence="9" id="KW-1185">Reference proteome</keyword>
<dbReference type="Pfam" id="PF17827">
    <property type="entry name" value="PrmC_N"/>
    <property type="match status" value="1"/>
</dbReference>
<dbReference type="CDD" id="cd02440">
    <property type="entry name" value="AdoMet_MTases"/>
    <property type="match status" value="1"/>
</dbReference>
<evidence type="ECO:0000313" key="9">
    <source>
        <dbReference type="Proteomes" id="UP000317593"/>
    </source>
</evidence>
<organism evidence="8 9">
    <name type="scientific">Fodinibius sediminis</name>
    <dbReference type="NCBI Taxonomy" id="1214077"/>
    <lineage>
        <taxon>Bacteria</taxon>
        <taxon>Pseudomonadati</taxon>
        <taxon>Balneolota</taxon>
        <taxon>Balneolia</taxon>
        <taxon>Balneolales</taxon>
        <taxon>Balneolaceae</taxon>
        <taxon>Fodinibius</taxon>
    </lineage>
</organism>
<dbReference type="Gene3D" id="3.40.50.150">
    <property type="entry name" value="Vaccinia Virus protein VP39"/>
    <property type="match status" value="1"/>
</dbReference>
<feature type="domain" description="Release factor glutamine methyltransferase N-terminal" evidence="7">
    <location>
        <begin position="13"/>
        <end position="82"/>
    </location>
</feature>
<dbReference type="InterPro" id="IPR040758">
    <property type="entry name" value="PrmC_N"/>
</dbReference>
<evidence type="ECO:0000259" key="6">
    <source>
        <dbReference type="Pfam" id="PF05175"/>
    </source>
</evidence>
<dbReference type="NCBIfam" id="TIGR03534">
    <property type="entry name" value="RF_mod_PrmC"/>
    <property type="match status" value="1"/>
</dbReference>
<dbReference type="GO" id="GO:0032259">
    <property type="term" value="P:methylation"/>
    <property type="evidence" value="ECO:0007669"/>
    <property type="project" value="UniProtKB-KW"/>
</dbReference>
<reference evidence="8 9" key="1">
    <citation type="submission" date="2017-05" db="EMBL/GenBank/DDBJ databases">
        <authorList>
            <person name="Varghese N."/>
            <person name="Submissions S."/>
        </authorList>
    </citation>
    <scope>NUCLEOTIDE SEQUENCE [LARGE SCALE GENOMIC DNA]</scope>
    <source>
        <strain evidence="8 9">DSM 21194</strain>
    </source>
</reference>
<dbReference type="InterPro" id="IPR002052">
    <property type="entry name" value="DNA_methylase_N6_adenine_CS"/>
</dbReference>
<comment type="catalytic activity">
    <reaction evidence="4 5">
        <text>L-glutaminyl-[peptide chain release factor] + S-adenosyl-L-methionine = N(5)-methyl-L-glutaminyl-[peptide chain release factor] + S-adenosyl-L-homocysteine + H(+)</text>
        <dbReference type="Rhea" id="RHEA:42896"/>
        <dbReference type="Rhea" id="RHEA-COMP:10271"/>
        <dbReference type="Rhea" id="RHEA-COMP:10272"/>
        <dbReference type="ChEBI" id="CHEBI:15378"/>
        <dbReference type="ChEBI" id="CHEBI:30011"/>
        <dbReference type="ChEBI" id="CHEBI:57856"/>
        <dbReference type="ChEBI" id="CHEBI:59789"/>
        <dbReference type="ChEBI" id="CHEBI:61891"/>
        <dbReference type="EC" id="2.1.1.297"/>
    </reaction>
</comment>
<feature type="binding site" evidence="5">
    <location>
        <position position="152"/>
    </location>
    <ligand>
        <name>S-adenosyl-L-methionine</name>
        <dbReference type="ChEBI" id="CHEBI:59789"/>
    </ligand>
</feature>
<dbReference type="NCBIfam" id="TIGR00536">
    <property type="entry name" value="hemK_fam"/>
    <property type="match status" value="1"/>
</dbReference>
<dbReference type="Pfam" id="PF05175">
    <property type="entry name" value="MTS"/>
    <property type="match status" value="1"/>
</dbReference>
<dbReference type="Gene3D" id="1.10.8.10">
    <property type="entry name" value="DNA helicase RuvA subunit, C-terminal domain"/>
    <property type="match status" value="1"/>
</dbReference>
<keyword evidence="2 5" id="KW-0808">Transferase</keyword>
<evidence type="ECO:0000256" key="1">
    <source>
        <dbReference type="ARBA" id="ARBA00022603"/>
    </source>
</evidence>
<accession>A0A521CPK5</accession>
<gene>
    <name evidence="5" type="primary">prmC</name>
    <name evidence="8" type="ORF">SAMN06265218_106228</name>
</gene>
<proteinExistence type="inferred from homology"/>
<dbReference type="AlphaFoldDB" id="A0A521CPK5"/>
<evidence type="ECO:0000256" key="2">
    <source>
        <dbReference type="ARBA" id="ARBA00022679"/>
    </source>
</evidence>
<dbReference type="GO" id="GO:0003676">
    <property type="term" value="F:nucleic acid binding"/>
    <property type="evidence" value="ECO:0007669"/>
    <property type="project" value="InterPro"/>
</dbReference>
<dbReference type="EMBL" id="FXTH01000006">
    <property type="protein sequence ID" value="SMO60701.1"/>
    <property type="molecule type" value="Genomic_DNA"/>
</dbReference>
<feature type="binding site" evidence="5">
    <location>
        <begin position="197"/>
        <end position="200"/>
    </location>
    <ligand>
        <name>substrate</name>
    </ligand>
</feature>
<sequence>MSNKVKEWTVLSMLEWATDYFKSKDIPDPRHSIEWLLAETLNIKRLDLYLKYDRPLSPDELEELRPMVKRRAKHEPLQYIIGFTDFVNARITVSPDVLIPRLETEQLVEIILDRHSDADSQPLAILDIGTGSGCIPIALKMERPQWQLYGMDISAGALEVARRNARENEVEVTFYEEDILSDEHHSLDPPLDLVVSNPPYITEGEAEELEPQVRSYEPHQALFTSDMDRMYDHIIHYAETNLAPGGCLYLELHEKFGGQVQQLFDPSSWTTSVLKDYDKKERFLIAHLQ</sequence>
<dbReference type="EC" id="2.1.1.297" evidence="5"/>
<dbReference type="OrthoDB" id="9800643at2"/>
<feature type="binding site" evidence="5">
    <location>
        <position position="197"/>
    </location>
    <ligand>
        <name>S-adenosyl-L-methionine</name>
        <dbReference type="ChEBI" id="CHEBI:59789"/>
    </ligand>
</feature>
<comment type="similarity">
    <text evidence="5">Belongs to the protein N5-glutamine methyltransferase family. PrmC subfamily.</text>
</comment>
<evidence type="ECO:0000256" key="4">
    <source>
        <dbReference type="ARBA" id="ARBA00048391"/>
    </source>
</evidence>
<dbReference type="InterPro" id="IPR019874">
    <property type="entry name" value="RF_methyltr_PrmC"/>
</dbReference>
<dbReference type="HAMAP" id="MF_02126">
    <property type="entry name" value="RF_methyltr_PrmC"/>
    <property type="match status" value="1"/>
</dbReference>
<dbReference type="GO" id="GO:0102559">
    <property type="term" value="F:peptide chain release factor N(5)-glutamine methyltransferase activity"/>
    <property type="evidence" value="ECO:0007669"/>
    <property type="project" value="UniProtKB-EC"/>
</dbReference>
<evidence type="ECO:0000256" key="3">
    <source>
        <dbReference type="ARBA" id="ARBA00022691"/>
    </source>
</evidence>
<dbReference type="InterPro" id="IPR050320">
    <property type="entry name" value="N5-glutamine_MTase"/>
</dbReference>
<feature type="domain" description="Methyltransferase small" evidence="6">
    <location>
        <begin position="124"/>
        <end position="205"/>
    </location>
</feature>
<dbReference type="SUPFAM" id="SSF53335">
    <property type="entry name" value="S-adenosyl-L-methionine-dependent methyltransferases"/>
    <property type="match status" value="1"/>
</dbReference>
<dbReference type="RefSeq" id="WP_142714207.1">
    <property type="nucleotide sequence ID" value="NZ_FXTH01000006.1"/>
</dbReference>
<dbReference type="PANTHER" id="PTHR18895">
    <property type="entry name" value="HEMK METHYLTRANSFERASE"/>
    <property type="match status" value="1"/>
</dbReference>
<dbReference type="InterPro" id="IPR007848">
    <property type="entry name" value="Small_mtfrase_dom"/>
</dbReference>
<protein>
    <recommendedName>
        <fullName evidence="5">Release factor glutamine methyltransferase</fullName>
        <shortName evidence="5">RF MTase</shortName>
        <ecNumber evidence="5">2.1.1.297</ecNumber>
    </recommendedName>
    <alternativeName>
        <fullName evidence="5">N5-glutamine methyltransferase PrmC</fullName>
    </alternativeName>
    <alternativeName>
        <fullName evidence="5">Protein-(glutamine-N5) MTase PrmC</fullName>
    </alternativeName>
    <alternativeName>
        <fullName evidence="5">Protein-glutamine N-methyltransferase PrmC</fullName>
    </alternativeName>
</protein>
<comment type="function">
    <text evidence="5">Methylates the class 1 translation termination release factors RF1/PrfA and RF2/PrfB on the glutamine residue of the universally conserved GGQ motif.</text>
</comment>
<evidence type="ECO:0000259" key="7">
    <source>
        <dbReference type="Pfam" id="PF17827"/>
    </source>
</evidence>
<dbReference type="InterPro" id="IPR004556">
    <property type="entry name" value="HemK-like"/>
</dbReference>
<dbReference type="PROSITE" id="PS00092">
    <property type="entry name" value="N6_MTASE"/>
    <property type="match status" value="1"/>
</dbReference>
<dbReference type="Proteomes" id="UP000317593">
    <property type="component" value="Unassembled WGS sequence"/>
</dbReference>